<name>K0TFX0_THAOC</name>
<protein>
    <submittedName>
        <fullName evidence="2">Uncharacterized protein</fullName>
    </submittedName>
</protein>
<accession>K0TFX0</accession>
<sequence length="130" mass="14413">MVSGIGTVECVVSSVVKFVISPTGGANVERRSKIGRVGGRVPMKLARYDHTFLKGAKKMHSLQMRKSSAKKCRQSKKRPIDPSRDRRRGGREEEDNNEGGQRAEKLAASFELLEGKFAMKIEAFLLPATH</sequence>
<gene>
    <name evidence="2" type="ORF">THAOC_09320</name>
</gene>
<feature type="compositionally biased region" description="Basic residues" evidence="1">
    <location>
        <begin position="67"/>
        <end position="77"/>
    </location>
</feature>
<keyword evidence="3" id="KW-1185">Reference proteome</keyword>
<organism evidence="2 3">
    <name type="scientific">Thalassiosira oceanica</name>
    <name type="common">Marine diatom</name>
    <dbReference type="NCBI Taxonomy" id="159749"/>
    <lineage>
        <taxon>Eukaryota</taxon>
        <taxon>Sar</taxon>
        <taxon>Stramenopiles</taxon>
        <taxon>Ochrophyta</taxon>
        <taxon>Bacillariophyta</taxon>
        <taxon>Coscinodiscophyceae</taxon>
        <taxon>Thalassiosirophycidae</taxon>
        <taxon>Thalassiosirales</taxon>
        <taxon>Thalassiosiraceae</taxon>
        <taxon>Thalassiosira</taxon>
    </lineage>
</organism>
<feature type="region of interest" description="Disordered" evidence="1">
    <location>
        <begin position="57"/>
        <end position="103"/>
    </location>
</feature>
<comment type="caution">
    <text evidence="2">The sequence shown here is derived from an EMBL/GenBank/DDBJ whole genome shotgun (WGS) entry which is preliminary data.</text>
</comment>
<evidence type="ECO:0000313" key="2">
    <source>
        <dbReference type="EMBL" id="EJK69427.1"/>
    </source>
</evidence>
<evidence type="ECO:0000256" key="1">
    <source>
        <dbReference type="SAM" id="MobiDB-lite"/>
    </source>
</evidence>
<dbReference type="Proteomes" id="UP000266841">
    <property type="component" value="Unassembled WGS sequence"/>
</dbReference>
<evidence type="ECO:0000313" key="3">
    <source>
        <dbReference type="Proteomes" id="UP000266841"/>
    </source>
</evidence>
<proteinExistence type="predicted"/>
<dbReference type="EMBL" id="AGNL01010087">
    <property type="protein sequence ID" value="EJK69427.1"/>
    <property type="molecule type" value="Genomic_DNA"/>
</dbReference>
<dbReference type="AlphaFoldDB" id="K0TFX0"/>
<reference evidence="2 3" key="1">
    <citation type="journal article" date="2012" name="Genome Biol.">
        <title>Genome and low-iron response of an oceanic diatom adapted to chronic iron limitation.</title>
        <authorList>
            <person name="Lommer M."/>
            <person name="Specht M."/>
            <person name="Roy A.S."/>
            <person name="Kraemer L."/>
            <person name="Andreson R."/>
            <person name="Gutowska M.A."/>
            <person name="Wolf J."/>
            <person name="Bergner S.V."/>
            <person name="Schilhabel M.B."/>
            <person name="Klostermeier U.C."/>
            <person name="Beiko R.G."/>
            <person name="Rosenstiel P."/>
            <person name="Hippler M."/>
            <person name="Laroche J."/>
        </authorList>
    </citation>
    <scope>NUCLEOTIDE SEQUENCE [LARGE SCALE GENOMIC DNA]</scope>
    <source>
        <strain evidence="2 3">CCMP1005</strain>
    </source>
</reference>